<sequence length="119" mass="13481">MKLTDSRFDGTAKVVQLLQKRHEDVCDKRREALHLTIRKSRGKEHGSHKGGCGRLRDGEKANSRAKADGRSLRASWVKGFCAGWGRGVMHWGWLREAGSHVIERWSQSDESTIAQKEDL</sequence>
<feature type="compositionally biased region" description="Basic and acidic residues" evidence="1">
    <location>
        <begin position="54"/>
        <end position="68"/>
    </location>
</feature>
<evidence type="ECO:0000256" key="1">
    <source>
        <dbReference type="SAM" id="MobiDB-lite"/>
    </source>
</evidence>
<gene>
    <name evidence="2" type="ORF">VNO80_22188</name>
</gene>
<accession>A0AAN9M572</accession>
<proteinExistence type="predicted"/>
<evidence type="ECO:0000313" key="3">
    <source>
        <dbReference type="Proteomes" id="UP001374584"/>
    </source>
</evidence>
<evidence type="ECO:0000313" key="2">
    <source>
        <dbReference type="EMBL" id="KAK7347651.1"/>
    </source>
</evidence>
<dbReference type="AlphaFoldDB" id="A0AAN9M572"/>
<keyword evidence="3" id="KW-1185">Reference proteome</keyword>
<name>A0AAN9M572_PHACN</name>
<organism evidence="2 3">
    <name type="scientific">Phaseolus coccineus</name>
    <name type="common">Scarlet runner bean</name>
    <name type="synonym">Phaseolus multiflorus</name>
    <dbReference type="NCBI Taxonomy" id="3886"/>
    <lineage>
        <taxon>Eukaryota</taxon>
        <taxon>Viridiplantae</taxon>
        <taxon>Streptophyta</taxon>
        <taxon>Embryophyta</taxon>
        <taxon>Tracheophyta</taxon>
        <taxon>Spermatophyta</taxon>
        <taxon>Magnoliopsida</taxon>
        <taxon>eudicotyledons</taxon>
        <taxon>Gunneridae</taxon>
        <taxon>Pentapetalae</taxon>
        <taxon>rosids</taxon>
        <taxon>fabids</taxon>
        <taxon>Fabales</taxon>
        <taxon>Fabaceae</taxon>
        <taxon>Papilionoideae</taxon>
        <taxon>50 kb inversion clade</taxon>
        <taxon>NPAAA clade</taxon>
        <taxon>indigoferoid/millettioid clade</taxon>
        <taxon>Phaseoleae</taxon>
        <taxon>Phaseolus</taxon>
    </lineage>
</organism>
<protein>
    <submittedName>
        <fullName evidence="2">Uncharacterized protein</fullName>
    </submittedName>
</protein>
<feature type="compositionally biased region" description="Basic residues" evidence="1">
    <location>
        <begin position="39"/>
        <end position="48"/>
    </location>
</feature>
<comment type="caution">
    <text evidence="2">The sequence shown here is derived from an EMBL/GenBank/DDBJ whole genome shotgun (WGS) entry which is preliminary data.</text>
</comment>
<reference evidence="2 3" key="1">
    <citation type="submission" date="2024-01" db="EMBL/GenBank/DDBJ databases">
        <title>The genomes of 5 underutilized Papilionoideae crops provide insights into root nodulation and disease resistanc.</title>
        <authorList>
            <person name="Jiang F."/>
        </authorList>
    </citation>
    <scope>NUCLEOTIDE SEQUENCE [LARGE SCALE GENOMIC DNA]</scope>
    <source>
        <strain evidence="2">JINMINGXINNONG_FW02</strain>
        <tissue evidence="2">Leaves</tissue>
    </source>
</reference>
<feature type="region of interest" description="Disordered" evidence="1">
    <location>
        <begin position="39"/>
        <end position="68"/>
    </location>
</feature>
<dbReference type="Proteomes" id="UP001374584">
    <property type="component" value="Unassembled WGS sequence"/>
</dbReference>
<dbReference type="EMBL" id="JAYMYR010000008">
    <property type="protein sequence ID" value="KAK7347651.1"/>
    <property type="molecule type" value="Genomic_DNA"/>
</dbReference>